<reference evidence="3" key="1">
    <citation type="submission" date="2020-01" db="EMBL/GenBank/DDBJ databases">
        <authorList>
            <consortium name="DOE Joint Genome Institute"/>
            <person name="Haridas S."/>
            <person name="Albert R."/>
            <person name="Binder M."/>
            <person name="Bloem J."/>
            <person name="Labutti K."/>
            <person name="Salamov A."/>
            <person name="Andreopoulos B."/>
            <person name="Baker S.E."/>
            <person name="Barry K."/>
            <person name="Bills G."/>
            <person name="Bluhm B.H."/>
            <person name="Cannon C."/>
            <person name="Castanera R."/>
            <person name="Culley D.E."/>
            <person name="Daum C."/>
            <person name="Ezra D."/>
            <person name="Gonzalez J.B."/>
            <person name="Henrissat B."/>
            <person name="Kuo A."/>
            <person name="Liang C."/>
            <person name="Lipzen A."/>
            <person name="Lutzoni F."/>
            <person name="Magnuson J."/>
            <person name="Mondo S."/>
            <person name="Nolan M."/>
            <person name="Ohm R."/>
            <person name="Pangilinan J."/>
            <person name="Park H.-J."/>
            <person name="Ramirez L."/>
            <person name="Alfaro M."/>
            <person name="Sun H."/>
            <person name="Tritt A."/>
            <person name="Yoshinaga Y."/>
            <person name="Zwiers L.-H."/>
            <person name="Turgeon B.G."/>
            <person name="Goodwin S.B."/>
            <person name="Spatafora J.W."/>
            <person name="Crous P.W."/>
            <person name="Grigoriev I.V."/>
        </authorList>
    </citation>
    <scope>NUCLEOTIDE SEQUENCE</scope>
    <source>
        <strain evidence="3">CBS 342.82</strain>
    </source>
</reference>
<accession>A0A6J3MC58</accession>
<dbReference type="GeneID" id="54358814"/>
<feature type="non-terminal residue" evidence="3">
    <location>
        <position position="422"/>
    </location>
</feature>
<reference evidence="3" key="3">
    <citation type="submission" date="2025-08" db="UniProtKB">
        <authorList>
            <consortium name="RefSeq"/>
        </authorList>
    </citation>
    <scope>IDENTIFICATION</scope>
    <source>
        <strain evidence="3">CBS 342.82</strain>
    </source>
</reference>
<evidence type="ECO:0000256" key="1">
    <source>
        <dbReference type="SAM" id="MobiDB-lite"/>
    </source>
</evidence>
<dbReference type="AlphaFoldDB" id="A0A6J3MC58"/>
<reference evidence="3" key="2">
    <citation type="submission" date="2020-04" db="EMBL/GenBank/DDBJ databases">
        <authorList>
            <consortium name="NCBI Genome Project"/>
        </authorList>
    </citation>
    <scope>NUCLEOTIDE SEQUENCE</scope>
    <source>
        <strain evidence="3">CBS 342.82</strain>
    </source>
</reference>
<proteinExistence type="predicted"/>
<protein>
    <submittedName>
        <fullName evidence="3">Uncharacterized protein</fullName>
    </submittedName>
</protein>
<dbReference type="Proteomes" id="UP000504637">
    <property type="component" value="Unplaced"/>
</dbReference>
<name>A0A6J3MC58_9PEZI</name>
<organism evidence="3">
    <name type="scientific">Dissoconium aciculare CBS 342.82</name>
    <dbReference type="NCBI Taxonomy" id="1314786"/>
    <lineage>
        <taxon>Eukaryota</taxon>
        <taxon>Fungi</taxon>
        <taxon>Dikarya</taxon>
        <taxon>Ascomycota</taxon>
        <taxon>Pezizomycotina</taxon>
        <taxon>Dothideomycetes</taxon>
        <taxon>Dothideomycetidae</taxon>
        <taxon>Mycosphaerellales</taxon>
        <taxon>Dissoconiaceae</taxon>
        <taxon>Dissoconium</taxon>
    </lineage>
</organism>
<evidence type="ECO:0000313" key="2">
    <source>
        <dbReference type="Proteomes" id="UP000504637"/>
    </source>
</evidence>
<gene>
    <name evidence="3" type="ORF">K489DRAFT_314470</name>
</gene>
<dbReference type="RefSeq" id="XP_033462626.1">
    <property type="nucleotide sequence ID" value="XM_033601014.1"/>
</dbReference>
<sequence>MKSQHDTASENDAGGHDYSADERWARKPLTPAQILVHDVRLENWRPDRGPLLEINERSPASLVPDVASFTPSASFIRISEATKNPIERQKYQLLEEEFGWIRTLRLQASQSDAWDTNVSTAKSRWIHCSSKFPEYIQGFLWALSDDLQGVAESMQMLEIAIQRNTRFSRHGKWFAPFSQVLQPRANIDGGSLYPILMSVPFLDWTVKGPTPPLRFNVDKREGFHVARSSSHVIRSVLQYFYRLEDTHDRESSQVLANHKPWSSNRELDLKVRSFYGSDSYPERLNVDELWILIVDAEHIVTWSSNQTWKSRWPPQQLTSRISDVSFRAIRNHYFATGDTDYTALVHAVTCLSGAVGLLHRNFWPDIVLCLADRYAGRLGHLQYCLHRNPSTKLVMDLIACQEELGIVIHITEQQIDMIRELR</sequence>
<evidence type="ECO:0000313" key="3">
    <source>
        <dbReference type="RefSeq" id="XP_033462626.1"/>
    </source>
</evidence>
<dbReference type="OrthoDB" id="5430750at2759"/>
<feature type="region of interest" description="Disordered" evidence="1">
    <location>
        <begin position="1"/>
        <end position="23"/>
    </location>
</feature>
<keyword evidence="2" id="KW-1185">Reference proteome</keyword>